<evidence type="ECO:0000313" key="1">
    <source>
        <dbReference type="EMBL" id="ELZ39413.1"/>
    </source>
</evidence>
<organism evidence="1 2">
    <name type="scientific">Halorubrum tebenquichense DSM 14210</name>
    <dbReference type="NCBI Taxonomy" id="1227485"/>
    <lineage>
        <taxon>Archaea</taxon>
        <taxon>Methanobacteriati</taxon>
        <taxon>Methanobacteriota</taxon>
        <taxon>Stenosarchaea group</taxon>
        <taxon>Halobacteria</taxon>
        <taxon>Halobacteriales</taxon>
        <taxon>Haloferacaceae</taxon>
        <taxon>Halorubrum</taxon>
    </lineage>
</organism>
<dbReference type="AlphaFoldDB" id="M0DX79"/>
<protein>
    <submittedName>
        <fullName evidence="1">Transcriptional regulator, PadR-like family protein</fullName>
    </submittedName>
</protein>
<keyword evidence="2" id="KW-1185">Reference proteome</keyword>
<dbReference type="EMBL" id="AOJD01000027">
    <property type="protein sequence ID" value="ELZ39413.1"/>
    <property type="molecule type" value="Genomic_DNA"/>
</dbReference>
<gene>
    <name evidence="1" type="ORF">C472_03843</name>
</gene>
<dbReference type="SUPFAM" id="SSF46785">
    <property type="entry name" value="Winged helix' DNA-binding domain"/>
    <property type="match status" value="1"/>
</dbReference>
<sequence length="105" mass="11534">MSSSHTESDTTHPVADLSAVHRDLLWILAQTDPCESNQLHQALSDYYTESINHNQVCDALEGLIERDFVTAADSKGYQLTESARRALSARQAWQAGITTSEGGNE</sequence>
<proteinExistence type="predicted"/>
<reference evidence="1 2" key="1">
    <citation type="journal article" date="2014" name="PLoS Genet.">
        <title>Phylogenetically driven sequencing of extremely halophilic archaea reveals strategies for static and dynamic osmo-response.</title>
        <authorList>
            <person name="Becker E.A."/>
            <person name="Seitzer P.M."/>
            <person name="Tritt A."/>
            <person name="Larsen D."/>
            <person name="Krusor M."/>
            <person name="Yao A.I."/>
            <person name="Wu D."/>
            <person name="Madern D."/>
            <person name="Eisen J.A."/>
            <person name="Darling A.E."/>
            <person name="Facciotti M.T."/>
        </authorList>
    </citation>
    <scope>NUCLEOTIDE SEQUENCE [LARGE SCALE GENOMIC DNA]</scope>
    <source>
        <strain evidence="1 2">DSM 14210</strain>
    </source>
</reference>
<evidence type="ECO:0000313" key="2">
    <source>
        <dbReference type="Proteomes" id="UP000011523"/>
    </source>
</evidence>
<dbReference type="Proteomes" id="UP000011523">
    <property type="component" value="Unassembled WGS sequence"/>
</dbReference>
<dbReference type="RefSeq" id="WP_006628462.1">
    <property type="nucleotide sequence ID" value="NZ_AOJD01000027.1"/>
</dbReference>
<comment type="caution">
    <text evidence="1">The sequence shown here is derived from an EMBL/GenBank/DDBJ whole genome shotgun (WGS) entry which is preliminary data.</text>
</comment>
<name>M0DX79_9EURY</name>
<dbReference type="OrthoDB" id="324642at2157"/>
<accession>M0DX79</accession>
<dbReference type="InterPro" id="IPR036390">
    <property type="entry name" value="WH_DNA-bd_sf"/>
</dbReference>